<feature type="domain" description="S1 motif" evidence="8">
    <location>
        <begin position="18"/>
        <end position="85"/>
    </location>
</feature>
<dbReference type="PRINTS" id="PR00681">
    <property type="entry name" value="RIBOSOMALS1"/>
</dbReference>
<name>A0A2A7I3T5_BACCE</name>
<dbReference type="InterPro" id="IPR035104">
    <property type="entry name" value="Ribosomal_protein_S1-like"/>
</dbReference>
<evidence type="ECO:0000256" key="3">
    <source>
        <dbReference type="ARBA" id="ARBA00022884"/>
    </source>
</evidence>
<dbReference type="SUPFAM" id="SSF50249">
    <property type="entry name" value="Nucleic acid-binding proteins"/>
    <property type="match status" value="4"/>
</dbReference>
<keyword evidence="2" id="KW-0677">Repeat</keyword>
<feature type="domain" description="S1 motif" evidence="8">
    <location>
        <begin position="189"/>
        <end position="257"/>
    </location>
</feature>
<keyword evidence="3" id="KW-0694">RNA-binding</keyword>
<dbReference type="NCBIfam" id="NF005208">
    <property type="entry name" value="PRK06676.1"/>
    <property type="match status" value="1"/>
</dbReference>
<dbReference type="CDD" id="cd05688">
    <property type="entry name" value="S1_RPS1_repeat_ec3"/>
    <property type="match status" value="1"/>
</dbReference>
<dbReference type="SMART" id="SM00316">
    <property type="entry name" value="S1"/>
    <property type="match status" value="4"/>
</dbReference>
<evidence type="ECO:0000259" key="8">
    <source>
        <dbReference type="PROSITE" id="PS50126"/>
    </source>
</evidence>
<gene>
    <name evidence="9" type="ORF">COM96_01455</name>
</gene>
<dbReference type="FunFam" id="2.40.50.140:FF:000166">
    <property type="entry name" value="30S ribosomal protein S1"/>
    <property type="match status" value="1"/>
</dbReference>
<dbReference type="Gene3D" id="2.40.50.140">
    <property type="entry name" value="Nucleic acid-binding proteins"/>
    <property type="match status" value="4"/>
</dbReference>
<dbReference type="GO" id="GO:0022627">
    <property type="term" value="C:cytosolic small ribosomal subunit"/>
    <property type="evidence" value="ECO:0007669"/>
    <property type="project" value="TreeGrafter"/>
</dbReference>
<keyword evidence="5" id="KW-0687">Ribonucleoprotein</keyword>
<dbReference type="GO" id="GO:0006412">
    <property type="term" value="P:translation"/>
    <property type="evidence" value="ECO:0007669"/>
    <property type="project" value="TreeGrafter"/>
</dbReference>
<accession>A0A2A7I3T5</accession>
<evidence type="ECO:0000256" key="7">
    <source>
        <dbReference type="ARBA" id="ARBA00076795"/>
    </source>
</evidence>
<protein>
    <recommendedName>
        <fullName evidence="6">Small ribosomal subunit protein bS1 homolog</fullName>
    </recommendedName>
    <alternativeName>
        <fullName evidence="7">30S ribosomal protein S1 homolog</fullName>
    </alternativeName>
</protein>
<comment type="caution">
    <text evidence="9">The sequence shown here is derived from an EMBL/GenBank/DDBJ whole genome shotgun (WGS) entry which is preliminary data.</text>
</comment>
<proteinExistence type="inferred from homology"/>
<dbReference type="Proteomes" id="UP000220006">
    <property type="component" value="Unassembled WGS sequence"/>
</dbReference>
<feature type="domain" description="S1 motif" evidence="8">
    <location>
        <begin position="274"/>
        <end position="343"/>
    </location>
</feature>
<dbReference type="GO" id="GO:0003735">
    <property type="term" value="F:structural constituent of ribosome"/>
    <property type="evidence" value="ECO:0007669"/>
    <property type="project" value="TreeGrafter"/>
</dbReference>
<evidence type="ECO:0000256" key="1">
    <source>
        <dbReference type="ARBA" id="ARBA00006767"/>
    </source>
</evidence>
<evidence type="ECO:0000313" key="10">
    <source>
        <dbReference type="Proteomes" id="UP000220006"/>
    </source>
</evidence>
<evidence type="ECO:0000256" key="2">
    <source>
        <dbReference type="ARBA" id="ARBA00022737"/>
    </source>
</evidence>
<evidence type="ECO:0000256" key="4">
    <source>
        <dbReference type="ARBA" id="ARBA00022980"/>
    </source>
</evidence>
<dbReference type="CDD" id="cd04465">
    <property type="entry name" value="S1_RPS1_repeat_ec2_hs2"/>
    <property type="match status" value="1"/>
</dbReference>
<dbReference type="Pfam" id="PF00575">
    <property type="entry name" value="S1"/>
    <property type="match status" value="4"/>
</dbReference>
<dbReference type="RefSeq" id="WP_097902323.1">
    <property type="nucleotide sequence ID" value="NZ_JAUCFW010000007.1"/>
</dbReference>
<dbReference type="EMBL" id="NVLK01000001">
    <property type="protein sequence ID" value="PEC23898.1"/>
    <property type="molecule type" value="Genomic_DNA"/>
</dbReference>
<organism evidence="9 10">
    <name type="scientific">Bacillus cereus</name>
    <dbReference type="NCBI Taxonomy" id="1396"/>
    <lineage>
        <taxon>Bacteria</taxon>
        <taxon>Bacillati</taxon>
        <taxon>Bacillota</taxon>
        <taxon>Bacilli</taxon>
        <taxon>Bacillales</taxon>
        <taxon>Bacillaceae</taxon>
        <taxon>Bacillus</taxon>
        <taxon>Bacillus cereus group</taxon>
    </lineage>
</organism>
<dbReference type="GO" id="GO:0003729">
    <property type="term" value="F:mRNA binding"/>
    <property type="evidence" value="ECO:0007669"/>
    <property type="project" value="TreeGrafter"/>
</dbReference>
<keyword evidence="4 9" id="KW-0689">Ribosomal protein</keyword>
<evidence type="ECO:0000313" key="9">
    <source>
        <dbReference type="EMBL" id="PEC23898.1"/>
    </source>
</evidence>
<dbReference type="PANTHER" id="PTHR10724:SF7">
    <property type="entry name" value="SMALL RIBOSOMAL SUBUNIT PROTEIN BS1C"/>
    <property type="match status" value="1"/>
</dbReference>
<dbReference type="CDD" id="cd05687">
    <property type="entry name" value="S1_RPS1_repeat_ec1_hs1"/>
    <property type="match status" value="1"/>
</dbReference>
<feature type="domain" description="S1 motif" evidence="8">
    <location>
        <begin position="103"/>
        <end position="168"/>
    </location>
</feature>
<dbReference type="AlphaFoldDB" id="A0A2A7I3T5"/>
<dbReference type="PROSITE" id="PS50126">
    <property type="entry name" value="S1"/>
    <property type="match status" value="4"/>
</dbReference>
<reference evidence="9 10" key="1">
    <citation type="submission" date="2017-09" db="EMBL/GenBank/DDBJ databases">
        <title>Large-scale bioinformatics analysis of Bacillus genomes uncovers conserved roles of natural products in bacterial physiology.</title>
        <authorList>
            <consortium name="Agbiome Team Llc"/>
            <person name="Bleich R.M."/>
            <person name="Grubbs K.J."/>
            <person name="Santa Maria K.C."/>
            <person name="Allen S.E."/>
            <person name="Farag S."/>
            <person name="Shank E.A."/>
            <person name="Bowers A."/>
        </authorList>
    </citation>
    <scope>NUCLEOTIDE SEQUENCE [LARGE SCALE GENOMIC DNA]</scope>
    <source>
        <strain evidence="9 10">AFS096845</strain>
    </source>
</reference>
<dbReference type="PANTHER" id="PTHR10724">
    <property type="entry name" value="30S RIBOSOMAL PROTEIN S1"/>
    <property type="match status" value="1"/>
</dbReference>
<comment type="similarity">
    <text evidence="1">Belongs to the bacterial ribosomal protein bS1 family.</text>
</comment>
<dbReference type="InterPro" id="IPR003029">
    <property type="entry name" value="S1_domain"/>
</dbReference>
<dbReference type="FunFam" id="2.40.50.140:FF:000182">
    <property type="entry name" value="30S ribosomal protein S1"/>
    <property type="match status" value="1"/>
</dbReference>
<dbReference type="InterPro" id="IPR012340">
    <property type="entry name" value="NA-bd_OB-fold"/>
</dbReference>
<evidence type="ECO:0000256" key="5">
    <source>
        <dbReference type="ARBA" id="ARBA00023274"/>
    </source>
</evidence>
<dbReference type="FunFam" id="2.40.50.140:FF:000114">
    <property type="entry name" value="30S ribosomal protein S1"/>
    <property type="match status" value="2"/>
</dbReference>
<dbReference type="InterPro" id="IPR050437">
    <property type="entry name" value="Ribos_protein_bS1-like"/>
</dbReference>
<evidence type="ECO:0000256" key="6">
    <source>
        <dbReference type="ARBA" id="ARBA00068807"/>
    </source>
</evidence>
<sequence>MVEKMNEEVMDSKELQVGDVVTGSVTKVEEKQVLVNVGYKTDGVIPISELANVHIEKASDVVELNQTLELKIIKLEEDDLVLSKRAVDAEKAWVELQEKFTSGHVFDVTVKDIVNGGLVVDLGVRGFIPASLVEVHYVEDFTDYKGKTLAVKIVELDREKNRVILSHKAVVELELDSKKKEAISSLKEGDVVEGTVQRLTDFGAFVNVGGVDGLVHISQISHERVEQPSEVLEQGQKVKVKVLSVDADTQRISLSIKAAQPGPWENVTGEIKAGDIREGVVKRLATFGAFVEILPGVEGLVHVSQIANRHVKNPNEVLEMGQEVTVKVLEVHVAEKRISLSIKEALEENNVTEDYSQYEPNADSATFQLSDIIGEQLKKLKK</sequence>